<dbReference type="Gene3D" id="1.20.1280.50">
    <property type="match status" value="1"/>
</dbReference>
<accession>A0AAW0AN15</accession>
<feature type="domain" description="F-box" evidence="2">
    <location>
        <begin position="55"/>
        <end position="111"/>
    </location>
</feature>
<proteinExistence type="predicted"/>
<evidence type="ECO:0000259" key="2">
    <source>
        <dbReference type="Pfam" id="PF12937"/>
    </source>
</evidence>
<keyword evidence="1" id="KW-0175">Coiled coil</keyword>
<gene>
    <name evidence="3" type="ORF">R3P38DRAFT_3003234</name>
</gene>
<comment type="caution">
    <text evidence="3">The sequence shown here is derived from an EMBL/GenBank/DDBJ whole genome shotgun (WGS) entry which is preliminary data.</text>
</comment>
<dbReference type="EMBL" id="JAWWNJ010000057">
    <property type="protein sequence ID" value="KAK7014338.1"/>
    <property type="molecule type" value="Genomic_DNA"/>
</dbReference>
<reference evidence="3 4" key="1">
    <citation type="journal article" date="2024" name="J Genomics">
        <title>Draft genome sequencing and assembly of Favolaschia claudopus CIRM-BRFM 2984 isolated from oak limbs.</title>
        <authorList>
            <person name="Navarro D."/>
            <person name="Drula E."/>
            <person name="Chaduli D."/>
            <person name="Cazenave R."/>
            <person name="Ahrendt S."/>
            <person name="Wang J."/>
            <person name="Lipzen A."/>
            <person name="Daum C."/>
            <person name="Barry K."/>
            <person name="Grigoriev I.V."/>
            <person name="Favel A."/>
            <person name="Rosso M.N."/>
            <person name="Martin F."/>
        </authorList>
    </citation>
    <scope>NUCLEOTIDE SEQUENCE [LARGE SCALE GENOMIC DNA]</scope>
    <source>
        <strain evidence="3 4">CIRM-BRFM 2984</strain>
    </source>
</reference>
<protein>
    <submittedName>
        <fullName evidence="3">F-box domain-containing protein</fullName>
    </submittedName>
</protein>
<dbReference type="Proteomes" id="UP001362999">
    <property type="component" value="Unassembled WGS sequence"/>
</dbReference>
<evidence type="ECO:0000313" key="3">
    <source>
        <dbReference type="EMBL" id="KAK7014338.1"/>
    </source>
</evidence>
<organism evidence="3 4">
    <name type="scientific">Favolaschia claudopus</name>
    <dbReference type="NCBI Taxonomy" id="2862362"/>
    <lineage>
        <taxon>Eukaryota</taxon>
        <taxon>Fungi</taxon>
        <taxon>Dikarya</taxon>
        <taxon>Basidiomycota</taxon>
        <taxon>Agaricomycotina</taxon>
        <taxon>Agaricomycetes</taxon>
        <taxon>Agaricomycetidae</taxon>
        <taxon>Agaricales</taxon>
        <taxon>Marasmiineae</taxon>
        <taxon>Mycenaceae</taxon>
        <taxon>Favolaschia</taxon>
    </lineage>
</organism>
<dbReference type="InterPro" id="IPR001810">
    <property type="entry name" value="F-box_dom"/>
</dbReference>
<evidence type="ECO:0000313" key="4">
    <source>
        <dbReference type="Proteomes" id="UP001362999"/>
    </source>
</evidence>
<feature type="coiled-coil region" evidence="1">
    <location>
        <begin position="12"/>
        <end position="46"/>
    </location>
</feature>
<dbReference type="AlphaFoldDB" id="A0AAW0AN15"/>
<sequence>MLDFMEEDRAFLAETHAQIQAFTAQISELEDAIAHLREAQQLALDRLASYKYPVLTLPDEMVCEIFIRFLPPYPDPSPLVGLLSPTTLTHVCRRWREIALATPDLWKAIDLIPPDCLSQISSTRSISPIPLKSRHQTRARTLGSLWIKRSGTHPLSIRAVDLDNPSFPIFSTLLPHRARLEHLTLHLRSGLPLLKLTTDPLPRLRSLNLWFQNGLTRPVVLTDVPLLRAVVLGDVRVPSIVLPWAQLTSLTLRSVYPEHIMRILRQSANLIECTLLFWAAEEPARGDPEPDVVLPRLQTLVVELESEVVVEFFQHLVAPSLRHLEAPDAFFLWGGGTSSSQALHTFIAKSGCKLHKLYITEL</sequence>
<name>A0AAW0AN15_9AGAR</name>
<evidence type="ECO:0000256" key="1">
    <source>
        <dbReference type="SAM" id="Coils"/>
    </source>
</evidence>
<keyword evidence="4" id="KW-1185">Reference proteome</keyword>
<dbReference type="Pfam" id="PF12937">
    <property type="entry name" value="F-box-like"/>
    <property type="match status" value="1"/>
</dbReference>